<reference evidence="10 11" key="1">
    <citation type="submission" date="2019-02" db="EMBL/GenBank/DDBJ databases">
        <title>Deep-cultivation of Planctomycetes and their phenomic and genomic characterization uncovers novel biology.</title>
        <authorList>
            <person name="Wiegand S."/>
            <person name="Jogler M."/>
            <person name="Boedeker C."/>
            <person name="Pinto D."/>
            <person name="Vollmers J."/>
            <person name="Rivas-Marin E."/>
            <person name="Kohn T."/>
            <person name="Peeters S.H."/>
            <person name="Heuer A."/>
            <person name="Rast P."/>
            <person name="Oberbeckmann S."/>
            <person name="Bunk B."/>
            <person name="Jeske O."/>
            <person name="Meyerdierks A."/>
            <person name="Storesund J.E."/>
            <person name="Kallscheuer N."/>
            <person name="Luecker S."/>
            <person name="Lage O.M."/>
            <person name="Pohl T."/>
            <person name="Merkel B.J."/>
            <person name="Hornburger P."/>
            <person name="Mueller R.-W."/>
            <person name="Bruemmer F."/>
            <person name="Labrenz M."/>
            <person name="Spormann A.M."/>
            <person name="Op Den Camp H."/>
            <person name="Overmann J."/>
            <person name="Amann R."/>
            <person name="Jetten M.S.M."/>
            <person name="Mascher T."/>
            <person name="Medema M.H."/>
            <person name="Devos D.P."/>
            <person name="Kaster A.-K."/>
            <person name="Ovreas L."/>
            <person name="Rohde M."/>
            <person name="Galperin M.Y."/>
            <person name="Jogler C."/>
        </authorList>
    </citation>
    <scope>NUCLEOTIDE SEQUENCE [LARGE SCALE GENOMIC DNA]</scope>
    <source>
        <strain evidence="10 11">Mal64</strain>
    </source>
</reference>
<evidence type="ECO:0000313" key="10">
    <source>
        <dbReference type="EMBL" id="TWT90852.1"/>
    </source>
</evidence>
<keyword evidence="4 8" id="KW-0732">Signal</keyword>
<feature type="signal peptide" evidence="8">
    <location>
        <begin position="1"/>
        <end position="27"/>
    </location>
</feature>
<evidence type="ECO:0000256" key="6">
    <source>
        <dbReference type="ARBA" id="ARBA00022837"/>
    </source>
</evidence>
<gene>
    <name evidence="10" type="primary">betC_2</name>
    <name evidence="10" type="ORF">Mal64_12490</name>
</gene>
<accession>A0A5C5ZTK8</accession>
<dbReference type="Proteomes" id="UP000315440">
    <property type="component" value="Unassembled WGS sequence"/>
</dbReference>
<dbReference type="EC" id="3.1.6.6" evidence="10"/>
<evidence type="ECO:0000256" key="4">
    <source>
        <dbReference type="ARBA" id="ARBA00022729"/>
    </source>
</evidence>
<keyword evidence="5 10" id="KW-0378">Hydrolase</keyword>
<comment type="similarity">
    <text evidence="2">Belongs to the sulfatase family.</text>
</comment>
<dbReference type="Pfam" id="PF00884">
    <property type="entry name" value="Sulfatase"/>
    <property type="match status" value="1"/>
</dbReference>
<protein>
    <submittedName>
        <fullName evidence="10">Choline-sulfatase</fullName>
        <ecNumber evidence="10">3.1.6.6</ecNumber>
    </submittedName>
</protein>
<dbReference type="PROSITE" id="PS00149">
    <property type="entry name" value="SULFATASE_2"/>
    <property type="match status" value="1"/>
</dbReference>
<feature type="domain" description="Sulfatase N-terminal" evidence="9">
    <location>
        <begin position="34"/>
        <end position="386"/>
    </location>
</feature>
<dbReference type="OrthoDB" id="236884at2"/>
<sequence precursor="true">MKSRRTVVVLSLLLAAWALTRPGDAAADTPAPMNVLFIISDDLRNEMGCYGVERASTPRLDELAESSVRFDRAYCQYPLCNPSRSSMLTGLYPTTVGVLGNRTWFGATRPDAVSLPRWFRQNGYHTLSAGKIFHGGIDDVEAWDEGGSARYFGEGATRRPPPSIRPDRAAGGRRLTKQQRSDRWIVLEGDEEKTGDHRVATRAIEMLRSAASDEQQQPFFLACGFSKPHSPLAAPKRFFDMWDLGEIELPIDFAARPTVPEGFPAGSIRPRNADLFIGREASEEEAKMMTRAYLASTAWMDWNAGRVLDTLDELGLGENTIVVFWGDHGYQLGEKGKWSKAGSLWEQGARVPLFIRDPRKAGNGTPCPRVVETIDLYPTLCDLCGVDRPAGLEGESLATLLDDPTHEDDSPAFTVWSGDGEHITGVCVRTERWRYAEFYGRGPGAMLTDPVSDPHELVNLVNDPEHADTVGRLSKIAREHVAGHTPAAAP</sequence>
<keyword evidence="6" id="KW-0106">Calcium</keyword>
<dbReference type="GO" id="GO:0046872">
    <property type="term" value="F:metal ion binding"/>
    <property type="evidence" value="ECO:0007669"/>
    <property type="project" value="UniProtKB-KW"/>
</dbReference>
<evidence type="ECO:0000256" key="1">
    <source>
        <dbReference type="ARBA" id="ARBA00001913"/>
    </source>
</evidence>
<name>A0A5C5ZTK8_9BACT</name>
<comment type="caution">
    <text evidence="10">The sequence shown here is derived from an EMBL/GenBank/DDBJ whole genome shotgun (WGS) entry which is preliminary data.</text>
</comment>
<dbReference type="CDD" id="cd16030">
    <property type="entry name" value="iduronate-2-sulfatase"/>
    <property type="match status" value="1"/>
</dbReference>
<keyword evidence="3" id="KW-0479">Metal-binding</keyword>
<evidence type="ECO:0000313" key="11">
    <source>
        <dbReference type="Proteomes" id="UP000315440"/>
    </source>
</evidence>
<dbReference type="GO" id="GO:0047753">
    <property type="term" value="F:choline-sulfatase activity"/>
    <property type="evidence" value="ECO:0007669"/>
    <property type="project" value="UniProtKB-EC"/>
</dbReference>
<dbReference type="AlphaFoldDB" id="A0A5C5ZTK8"/>
<keyword evidence="11" id="KW-1185">Reference proteome</keyword>
<feature type="chain" id="PRO_5023049167" evidence="8">
    <location>
        <begin position="28"/>
        <end position="490"/>
    </location>
</feature>
<dbReference type="InterPro" id="IPR000917">
    <property type="entry name" value="Sulfatase_N"/>
</dbReference>
<dbReference type="InterPro" id="IPR024607">
    <property type="entry name" value="Sulfatase_CS"/>
</dbReference>
<organism evidence="10 11">
    <name type="scientific">Pseudobythopirellula maris</name>
    <dbReference type="NCBI Taxonomy" id="2527991"/>
    <lineage>
        <taxon>Bacteria</taxon>
        <taxon>Pseudomonadati</taxon>
        <taxon>Planctomycetota</taxon>
        <taxon>Planctomycetia</taxon>
        <taxon>Pirellulales</taxon>
        <taxon>Lacipirellulaceae</taxon>
        <taxon>Pseudobythopirellula</taxon>
    </lineage>
</organism>
<dbReference type="EMBL" id="SJPQ01000001">
    <property type="protein sequence ID" value="TWT90852.1"/>
    <property type="molecule type" value="Genomic_DNA"/>
</dbReference>
<dbReference type="SUPFAM" id="SSF53649">
    <property type="entry name" value="Alkaline phosphatase-like"/>
    <property type="match status" value="1"/>
</dbReference>
<evidence type="ECO:0000256" key="7">
    <source>
        <dbReference type="SAM" id="MobiDB-lite"/>
    </source>
</evidence>
<proteinExistence type="inferred from homology"/>
<dbReference type="RefSeq" id="WP_146398103.1">
    <property type="nucleotide sequence ID" value="NZ_SJPQ01000001.1"/>
</dbReference>
<dbReference type="GO" id="GO:0005737">
    <property type="term" value="C:cytoplasm"/>
    <property type="evidence" value="ECO:0007669"/>
    <property type="project" value="TreeGrafter"/>
</dbReference>
<feature type="region of interest" description="Disordered" evidence="7">
    <location>
        <begin position="151"/>
        <end position="175"/>
    </location>
</feature>
<evidence type="ECO:0000256" key="2">
    <source>
        <dbReference type="ARBA" id="ARBA00008779"/>
    </source>
</evidence>
<evidence type="ECO:0000256" key="5">
    <source>
        <dbReference type="ARBA" id="ARBA00022801"/>
    </source>
</evidence>
<evidence type="ECO:0000256" key="3">
    <source>
        <dbReference type="ARBA" id="ARBA00022723"/>
    </source>
</evidence>
<dbReference type="InterPro" id="IPR035874">
    <property type="entry name" value="IDS"/>
</dbReference>
<dbReference type="PANTHER" id="PTHR45953">
    <property type="entry name" value="IDURONATE 2-SULFATASE"/>
    <property type="match status" value="1"/>
</dbReference>
<dbReference type="PANTHER" id="PTHR45953:SF1">
    <property type="entry name" value="IDURONATE 2-SULFATASE"/>
    <property type="match status" value="1"/>
</dbReference>
<evidence type="ECO:0000259" key="9">
    <source>
        <dbReference type="Pfam" id="PF00884"/>
    </source>
</evidence>
<dbReference type="InterPro" id="IPR017850">
    <property type="entry name" value="Alkaline_phosphatase_core_sf"/>
</dbReference>
<dbReference type="Gene3D" id="3.40.720.10">
    <property type="entry name" value="Alkaline Phosphatase, subunit A"/>
    <property type="match status" value="1"/>
</dbReference>
<evidence type="ECO:0000256" key="8">
    <source>
        <dbReference type="SAM" id="SignalP"/>
    </source>
</evidence>
<dbReference type="GO" id="GO:0004423">
    <property type="term" value="F:iduronate-2-sulfatase activity"/>
    <property type="evidence" value="ECO:0007669"/>
    <property type="project" value="InterPro"/>
</dbReference>
<comment type="cofactor">
    <cofactor evidence="1">
        <name>Ca(2+)</name>
        <dbReference type="ChEBI" id="CHEBI:29108"/>
    </cofactor>
</comment>